<evidence type="ECO:0000256" key="1">
    <source>
        <dbReference type="ARBA" id="ARBA00022723"/>
    </source>
</evidence>
<dbReference type="InterPro" id="IPR011011">
    <property type="entry name" value="Znf_FYVE_PHD"/>
</dbReference>
<gene>
    <name evidence="7" type="ORF">CUNI_LOCUS17681</name>
</gene>
<keyword evidence="3" id="KW-0862">Zinc</keyword>
<evidence type="ECO:0000313" key="7">
    <source>
        <dbReference type="EMBL" id="CAG5132123.1"/>
    </source>
</evidence>
<evidence type="ECO:0000259" key="6">
    <source>
        <dbReference type="SMART" id="SM00333"/>
    </source>
</evidence>
<accession>A0A8S3ZRK2</accession>
<reference evidence="7" key="1">
    <citation type="submission" date="2021-04" db="EMBL/GenBank/DDBJ databases">
        <authorList>
            <consortium name="Molecular Ecology Group"/>
        </authorList>
    </citation>
    <scope>NUCLEOTIDE SEQUENCE</scope>
</reference>
<protein>
    <recommendedName>
        <fullName evidence="9">Metal response element binding transcription factor 2</fullName>
    </recommendedName>
</protein>
<comment type="caution">
    <text evidence="7">The sequence shown here is derived from an EMBL/GenBank/DDBJ whole genome shotgun (WGS) entry which is preliminary data.</text>
</comment>
<keyword evidence="2" id="KW-0863">Zinc-finger</keyword>
<dbReference type="Gene3D" id="3.90.980.20">
    <property type="match status" value="1"/>
</dbReference>
<sequence>MKPRKIEKKKLMTSPLRLKIKKDMLLARWTDGLFYCVKITKISDTSKTCVVEFEDKSVATVQFKDLLGEKEEGVTVCHSCGKEEVEQSNALIKCENYYHQLCHIPPFTPSGPDDKFVCRICVFTSCAQTGGAKKSGPLAFKFAEMKQYFPYDIKYLTWNATHTSNVEQCFCYCGGPGIWYNKMLQCCRCRQWFHEACLQCLDEELLIGDRFFIFTCAHCNYGVEYIQRMDLSWFDITYVTLFHLIMTLGKRYIDLESDLAPFILSRADSFGLKKLLNGHHGSRAAVCNELVKVLQKHTTQFCCGAEVKKRCTFYGIRERIPPCPSPVSIPALDEVITEETLTSNSGKKVLFTPSKYTLQVPYVLRGSNRVVPPTMGAKLRESKLAKIARVKSEHNYCTPIKCVDDSFSRDFHKNDESSWESFDANNNSPSVQAPPKLEMDVEATHGSGSSRQEAVEKPSIVFAPVAKPKSSFWSLDTAFPEPMNFTGANHPFLTEFEQESLRKQRQHFENQLEILSTFLLEEDEQKTRKKANPVMSPISSPPSAVKGFKGELADLIKSTCRSSASSPLKTKCLPDSSEFSSKDEKLFDRLNPPKNGVLSRRNRLSQHGRNSKSAKAAGSPSCSRTKVSPKKDRISLKNGISCIKSEPSTWKDTRSEDSVDKAAQKRLKALRRCLKKLSPTCGFRFPVLEESHTTVTSAGQSGVLDSVADSPRPPGSASATPLSAPTEGAHARPTPSSLSKSGNKSRKRKLKTADFSQVEGVQDQCSQNIDSVRRSHRSRSVVQRFQAASGSRCYGMTETVGGRNGSLSDGEQYDVISLRIRQEDGLVEYLIGWSQ</sequence>
<dbReference type="EMBL" id="CAJHNH020005112">
    <property type="protein sequence ID" value="CAG5132123.1"/>
    <property type="molecule type" value="Genomic_DNA"/>
</dbReference>
<feature type="region of interest" description="Disordered" evidence="4">
    <location>
        <begin position="564"/>
        <end position="631"/>
    </location>
</feature>
<organism evidence="7 8">
    <name type="scientific">Candidula unifasciata</name>
    <dbReference type="NCBI Taxonomy" id="100452"/>
    <lineage>
        <taxon>Eukaryota</taxon>
        <taxon>Metazoa</taxon>
        <taxon>Spiralia</taxon>
        <taxon>Lophotrochozoa</taxon>
        <taxon>Mollusca</taxon>
        <taxon>Gastropoda</taxon>
        <taxon>Heterobranchia</taxon>
        <taxon>Euthyneura</taxon>
        <taxon>Panpulmonata</taxon>
        <taxon>Eupulmonata</taxon>
        <taxon>Stylommatophora</taxon>
        <taxon>Helicina</taxon>
        <taxon>Helicoidea</taxon>
        <taxon>Geomitridae</taxon>
        <taxon>Candidula</taxon>
    </lineage>
</organism>
<keyword evidence="8" id="KW-1185">Reference proteome</keyword>
<dbReference type="OrthoDB" id="10033786at2759"/>
<evidence type="ECO:0000313" key="8">
    <source>
        <dbReference type="Proteomes" id="UP000678393"/>
    </source>
</evidence>
<dbReference type="SMART" id="SM00249">
    <property type="entry name" value="PHD"/>
    <property type="match status" value="2"/>
</dbReference>
<dbReference type="InterPro" id="IPR002999">
    <property type="entry name" value="Tudor"/>
</dbReference>
<name>A0A8S3ZRK2_9EUPU</name>
<dbReference type="Proteomes" id="UP000678393">
    <property type="component" value="Unassembled WGS sequence"/>
</dbReference>
<dbReference type="SUPFAM" id="SSF63748">
    <property type="entry name" value="Tudor/PWWP/MBT"/>
    <property type="match status" value="1"/>
</dbReference>
<feature type="domain" description="Zinc finger PHD-type" evidence="5">
    <location>
        <begin position="170"/>
        <end position="220"/>
    </location>
</feature>
<evidence type="ECO:0000256" key="2">
    <source>
        <dbReference type="ARBA" id="ARBA00022771"/>
    </source>
</evidence>
<dbReference type="AlphaFoldDB" id="A0A8S3ZRK2"/>
<evidence type="ECO:0000256" key="3">
    <source>
        <dbReference type="ARBA" id="ARBA00022833"/>
    </source>
</evidence>
<dbReference type="PROSITE" id="PS01359">
    <property type="entry name" value="ZF_PHD_1"/>
    <property type="match status" value="1"/>
</dbReference>
<dbReference type="SMART" id="SM00333">
    <property type="entry name" value="TUDOR"/>
    <property type="match status" value="1"/>
</dbReference>
<evidence type="ECO:0000256" key="4">
    <source>
        <dbReference type="SAM" id="MobiDB-lite"/>
    </source>
</evidence>
<feature type="region of interest" description="Disordered" evidence="4">
    <location>
        <begin position="695"/>
        <end position="756"/>
    </location>
</feature>
<dbReference type="InterPro" id="IPR013083">
    <property type="entry name" value="Znf_RING/FYVE/PHD"/>
</dbReference>
<dbReference type="InterPro" id="IPR019786">
    <property type="entry name" value="Zinc_finger_PHD-type_CS"/>
</dbReference>
<dbReference type="Gene3D" id="2.30.30.140">
    <property type="match status" value="1"/>
</dbReference>
<proteinExistence type="predicted"/>
<evidence type="ECO:0008006" key="9">
    <source>
        <dbReference type="Google" id="ProtNLM"/>
    </source>
</evidence>
<dbReference type="GO" id="GO:0008270">
    <property type="term" value="F:zinc ion binding"/>
    <property type="evidence" value="ECO:0007669"/>
    <property type="project" value="UniProtKB-KW"/>
</dbReference>
<dbReference type="InterPro" id="IPR001965">
    <property type="entry name" value="Znf_PHD"/>
</dbReference>
<dbReference type="Gene3D" id="3.30.40.10">
    <property type="entry name" value="Zinc/RING finger domain, C3HC4 (zinc finger)"/>
    <property type="match status" value="1"/>
</dbReference>
<keyword evidence="1" id="KW-0479">Metal-binding</keyword>
<evidence type="ECO:0000259" key="5">
    <source>
        <dbReference type="SMART" id="SM00249"/>
    </source>
</evidence>
<feature type="domain" description="Tudor" evidence="6">
    <location>
        <begin position="16"/>
        <end position="75"/>
    </location>
</feature>
<feature type="compositionally biased region" description="Basic residues" evidence="4">
    <location>
        <begin position="600"/>
        <end position="612"/>
    </location>
</feature>
<dbReference type="SUPFAM" id="SSF57903">
    <property type="entry name" value="FYVE/PHD zinc finger"/>
    <property type="match status" value="2"/>
</dbReference>
<feature type="domain" description="Zinc finger PHD-type" evidence="5">
    <location>
        <begin position="76"/>
        <end position="122"/>
    </location>
</feature>